<organism evidence="8 9">
    <name type="scientific">Maribacter aquimaris</name>
    <dbReference type="NCBI Taxonomy" id="2737171"/>
    <lineage>
        <taxon>Bacteria</taxon>
        <taxon>Pseudomonadati</taxon>
        <taxon>Bacteroidota</taxon>
        <taxon>Flavobacteriia</taxon>
        <taxon>Flavobacteriales</taxon>
        <taxon>Flavobacteriaceae</taxon>
        <taxon>Maribacter</taxon>
    </lineage>
</organism>
<dbReference type="RefSeq" id="WP_188243919.1">
    <property type="nucleotide sequence ID" value="NZ_JABTCF010000006.1"/>
</dbReference>
<evidence type="ECO:0000256" key="2">
    <source>
        <dbReference type="ARBA" id="ARBA00022679"/>
    </source>
</evidence>
<keyword evidence="3" id="KW-0547">Nucleotide-binding</keyword>
<dbReference type="Gene3D" id="3.40.1190.20">
    <property type="match status" value="1"/>
</dbReference>
<reference evidence="8" key="1">
    <citation type="submission" date="2020-05" db="EMBL/GenBank/DDBJ databases">
        <title>The draft genome sequence of Maribacter sp. ANRC-HE7.</title>
        <authorList>
            <person name="Mu L."/>
        </authorList>
    </citation>
    <scope>NUCLEOTIDE SEQUENCE</scope>
    <source>
        <strain evidence="8">ANRC-HE7</strain>
    </source>
</reference>
<keyword evidence="9" id="KW-1185">Reference proteome</keyword>
<evidence type="ECO:0000256" key="1">
    <source>
        <dbReference type="ARBA" id="ARBA00010688"/>
    </source>
</evidence>
<keyword evidence="4" id="KW-0418">Kinase</keyword>
<dbReference type="InterPro" id="IPR017583">
    <property type="entry name" value="Tagatose/fructose_Pkinase"/>
</dbReference>
<evidence type="ECO:0000256" key="5">
    <source>
        <dbReference type="ARBA" id="ARBA00022840"/>
    </source>
</evidence>
<dbReference type="PANTHER" id="PTHR46566:SF2">
    <property type="entry name" value="ATP-DEPENDENT 6-PHOSPHOFRUCTOKINASE ISOZYME 2"/>
    <property type="match status" value="1"/>
</dbReference>
<evidence type="ECO:0000256" key="4">
    <source>
        <dbReference type="ARBA" id="ARBA00022777"/>
    </source>
</evidence>
<name>A0ABR7V0Y0_9FLAO</name>
<keyword evidence="5" id="KW-0067">ATP-binding</keyword>
<comment type="similarity">
    <text evidence="1">Belongs to the carbohydrate kinase PfkB family.</text>
</comment>
<dbReference type="InterPro" id="IPR002173">
    <property type="entry name" value="Carboh/pur_kinase_PfkB_CS"/>
</dbReference>
<dbReference type="InterPro" id="IPR011611">
    <property type="entry name" value="PfkB_dom"/>
</dbReference>
<dbReference type="SUPFAM" id="SSF53613">
    <property type="entry name" value="Ribokinase-like"/>
    <property type="match status" value="1"/>
</dbReference>
<dbReference type="PANTHER" id="PTHR46566">
    <property type="entry name" value="1-PHOSPHOFRUCTOKINASE-RELATED"/>
    <property type="match status" value="1"/>
</dbReference>
<feature type="domain" description="Carbohydrate kinase PfkB" evidence="7">
    <location>
        <begin position="10"/>
        <end position="297"/>
    </location>
</feature>
<comment type="caution">
    <text evidence="8">The sequence shown here is derived from an EMBL/GenBank/DDBJ whole genome shotgun (WGS) entry which is preliminary data.</text>
</comment>
<dbReference type="InterPro" id="IPR029056">
    <property type="entry name" value="Ribokinase-like"/>
</dbReference>
<dbReference type="PROSITE" id="PS00583">
    <property type="entry name" value="PFKB_KINASES_1"/>
    <property type="match status" value="1"/>
</dbReference>
<sequence>MKKIITLTMNPVVDKDTSVAGIVPNKKLRCATPSYFAGGGGINVSRALKKLGGDSLCMYLAGGPTGAHLQHLVAEEGIEQEVIPIEGWTRENLSVTDTNTQLQYRFGVPGPKVKNEELLAILTFLEENLQSDDFMVVSGKLPQDVPVDFYVEISKIVDKKNAKFILDTSGVALLPSMKANIYLMKPNLGELSTIMGVPSISVLQLDTLAKKFLEIYKCKVLVISLGAKGALWAHGNKLEHIPAPTVHQESTIGAGDSMVAGIVHSLSNEKSLGEAIKYGVACGTAATLHTGTQLCNKEDADKLYEWVLGNNTRKEREKTPKLI</sequence>
<gene>
    <name evidence="8" type="ORF">HPE56_11590</name>
</gene>
<dbReference type="PROSITE" id="PS00584">
    <property type="entry name" value="PFKB_KINASES_2"/>
    <property type="match status" value="1"/>
</dbReference>
<keyword evidence="2 6" id="KW-0808">Transferase</keyword>
<proteinExistence type="inferred from homology"/>
<evidence type="ECO:0000313" key="9">
    <source>
        <dbReference type="Proteomes" id="UP001166021"/>
    </source>
</evidence>
<dbReference type="Pfam" id="PF00294">
    <property type="entry name" value="PfkB"/>
    <property type="match status" value="1"/>
</dbReference>
<dbReference type="CDD" id="cd01164">
    <property type="entry name" value="FruK_PfkB_like"/>
    <property type="match status" value="1"/>
</dbReference>
<dbReference type="Proteomes" id="UP001166021">
    <property type="component" value="Unassembled WGS sequence"/>
</dbReference>
<evidence type="ECO:0000259" key="7">
    <source>
        <dbReference type="Pfam" id="PF00294"/>
    </source>
</evidence>
<accession>A0ABR7V0Y0</accession>
<evidence type="ECO:0000313" key="8">
    <source>
        <dbReference type="EMBL" id="MBD0778438.1"/>
    </source>
</evidence>
<dbReference type="NCBIfam" id="TIGR03168">
    <property type="entry name" value="1-PFK"/>
    <property type="match status" value="1"/>
</dbReference>
<dbReference type="PIRSF" id="PIRSF000535">
    <property type="entry name" value="1PFK/6PFK/LacC"/>
    <property type="match status" value="1"/>
</dbReference>
<dbReference type="EMBL" id="JABTCF010000006">
    <property type="protein sequence ID" value="MBD0778438.1"/>
    <property type="molecule type" value="Genomic_DNA"/>
</dbReference>
<evidence type="ECO:0000256" key="3">
    <source>
        <dbReference type="ARBA" id="ARBA00022741"/>
    </source>
</evidence>
<protein>
    <submittedName>
        <fullName evidence="8">1-phosphofructokinase family hexose kinase</fullName>
    </submittedName>
</protein>
<evidence type="ECO:0000256" key="6">
    <source>
        <dbReference type="PIRNR" id="PIRNR000535"/>
    </source>
</evidence>